<keyword evidence="3" id="KW-1185">Reference proteome</keyword>
<dbReference type="InterPro" id="IPR020471">
    <property type="entry name" value="AKR"/>
</dbReference>
<accession>A0A9W6THN0</accession>
<dbReference type="GO" id="GO:0016491">
    <property type="term" value="F:oxidoreductase activity"/>
    <property type="evidence" value="ECO:0007669"/>
    <property type="project" value="InterPro"/>
</dbReference>
<dbReference type="Proteomes" id="UP001165083">
    <property type="component" value="Unassembled WGS sequence"/>
</dbReference>
<dbReference type="OrthoDB" id="416253at2759"/>
<feature type="domain" description="NADP-dependent oxidoreductase" evidence="1">
    <location>
        <begin position="27"/>
        <end position="189"/>
    </location>
</feature>
<gene>
    <name evidence="2" type="ORF">Plil01_000372900</name>
</gene>
<evidence type="ECO:0000313" key="3">
    <source>
        <dbReference type="Proteomes" id="UP001165083"/>
    </source>
</evidence>
<dbReference type="CDD" id="cd19071">
    <property type="entry name" value="AKR_AKR1-5-like"/>
    <property type="match status" value="1"/>
</dbReference>
<dbReference type="Pfam" id="PF00248">
    <property type="entry name" value="Aldo_ket_red"/>
    <property type="match status" value="1"/>
</dbReference>
<proteinExistence type="predicted"/>
<dbReference type="Gene3D" id="3.20.20.100">
    <property type="entry name" value="NADP-dependent oxidoreductase domain"/>
    <property type="match status" value="1"/>
</dbReference>
<evidence type="ECO:0000259" key="1">
    <source>
        <dbReference type="Pfam" id="PF00248"/>
    </source>
</evidence>
<dbReference type="InterPro" id="IPR036812">
    <property type="entry name" value="NAD(P)_OxRdtase_dom_sf"/>
</dbReference>
<dbReference type="InterPro" id="IPR023210">
    <property type="entry name" value="NADP_OxRdtase_dom"/>
</dbReference>
<dbReference type="PANTHER" id="PTHR43827">
    <property type="entry name" value="2,5-DIKETO-D-GLUCONIC ACID REDUCTASE"/>
    <property type="match status" value="1"/>
</dbReference>
<dbReference type="PANTHER" id="PTHR43827:SF13">
    <property type="entry name" value="ALDO_KETO REDUCTASE FAMILY PROTEIN"/>
    <property type="match status" value="1"/>
</dbReference>
<dbReference type="EMBL" id="BSXW01000148">
    <property type="protein sequence ID" value="GMF13232.1"/>
    <property type="molecule type" value="Genomic_DNA"/>
</dbReference>
<sequence>MSTQVPTKTLPSGAAIPMIGLGVKALADTKASNDRLGLGYIDLYLLHAPGSPEERADTWRAVEDLHEQGILKDIGVSNFSEALLSKLLKTARVRPAVNQVELHRWMMRSSLVKFCEDHGILMQAYSPLARATKMDDPALVSIANQMGATPGQVLIAFSIANGFITLLKSVHEDRLKSNLESAKFKMSPSRWLGRVIHSYRWVGPDQGPD</sequence>
<evidence type="ECO:0000313" key="2">
    <source>
        <dbReference type="EMBL" id="GMF13232.1"/>
    </source>
</evidence>
<name>A0A9W6THN0_9STRA</name>
<organism evidence="2 3">
    <name type="scientific">Phytophthora lilii</name>
    <dbReference type="NCBI Taxonomy" id="2077276"/>
    <lineage>
        <taxon>Eukaryota</taxon>
        <taxon>Sar</taxon>
        <taxon>Stramenopiles</taxon>
        <taxon>Oomycota</taxon>
        <taxon>Peronosporomycetes</taxon>
        <taxon>Peronosporales</taxon>
        <taxon>Peronosporaceae</taxon>
        <taxon>Phytophthora</taxon>
    </lineage>
</organism>
<dbReference type="PRINTS" id="PR00069">
    <property type="entry name" value="ALDKETRDTASE"/>
</dbReference>
<comment type="caution">
    <text evidence="2">The sequence shown here is derived from an EMBL/GenBank/DDBJ whole genome shotgun (WGS) entry which is preliminary data.</text>
</comment>
<protein>
    <submittedName>
        <fullName evidence="2">Unnamed protein product</fullName>
    </submittedName>
</protein>
<dbReference type="SUPFAM" id="SSF51430">
    <property type="entry name" value="NAD(P)-linked oxidoreductase"/>
    <property type="match status" value="1"/>
</dbReference>
<dbReference type="AlphaFoldDB" id="A0A9W6THN0"/>
<reference evidence="2" key="1">
    <citation type="submission" date="2023-04" db="EMBL/GenBank/DDBJ databases">
        <title>Phytophthora lilii NBRC 32176.</title>
        <authorList>
            <person name="Ichikawa N."/>
            <person name="Sato H."/>
            <person name="Tonouchi N."/>
        </authorList>
    </citation>
    <scope>NUCLEOTIDE SEQUENCE</scope>
    <source>
        <strain evidence="2">NBRC 32176</strain>
    </source>
</reference>